<evidence type="ECO:0000313" key="2">
    <source>
        <dbReference type="Proteomes" id="UP000214973"/>
    </source>
</evidence>
<protein>
    <submittedName>
        <fullName evidence="1">Putative methyltransferase</fullName>
    </submittedName>
</protein>
<dbReference type="InterPro" id="IPR010719">
    <property type="entry name" value="MnmM_MeTrfase"/>
</dbReference>
<reference evidence="1 2" key="1">
    <citation type="submission" date="2017-06" db="EMBL/GenBank/DDBJ databases">
        <authorList>
            <consortium name="Pathogen Informatics"/>
        </authorList>
    </citation>
    <scope>NUCLEOTIDE SEQUENCE [LARGE SCALE GENOMIC DNA]</scope>
    <source>
        <strain evidence="1 2">NCTC12018</strain>
    </source>
</reference>
<dbReference type="KEGG" id="vrm:44547418_00942"/>
<dbReference type="Proteomes" id="UP000214973">
    <property type="component" value="Chromosome 1"/>
</dbReference>
<dbReference type="AlphaFoldDB" id="A0A239Z272"/>
<name>A0A239Z272_9FIRM</name>
<proteinExistence type="predicted"/>
<gene>
    <name evidence="1" type="ORF">SAMEA44547418_00942</name>
</gene>
<dbReference type="PANTHER" id="PTHR35276">
    <property type="entry name" value="S-ADENOSYL-L-METHIONINE-DEPENDENT METHYLTRANSFERASES SUPERFAMILY PROTEIN"/>
    <property type="match status" value="1"/>
</dbReference>
<keyword evidence="1" id="KW-0808">Transferase</keyword>
<dbReference type="RefSeq" id="WP_095065913.1">
    <property type="nucleotide sequence ID" value="NZ_LT906470.1"/>
</dbReference>
<evidence type="ECO:0000313" key="1">
    <source>
        <dbReference type="EMBL" id="SNV64963.1"/>
    </source>
</evidence>
<dbReference type="PANTHER" id="PTHR35276:SF1">
    <property type="entry name" value="TRNA (MNM(5)S(2)U34)-METHYLTRANSFERASE, CHLOROPLASTIC"/>
    <property type="match status" value="1"/>
</dbReference>
<organism evidence="1 2">
    <name type="scientific">Veillonella rodentium</name>
    <dbReference type="NCBI Taxonomy" id="248315"/>
    <lineage>
        <taxon>Bacteria</taxon>
        <taxon>Bacillati</taxon>
        <taxon>Bacillota</taxon>
        <taxon>Negativicutes</taxon>
        <taxon>Veillonellales</taxon>
        <taxon>Veillonellaceae</taxon>
        <taxon>Veillonella</taxon>
    </lineage>
</organism>
<dbReference type="GO" id="GO:0032259">
    <property type="term" value="P:methylation"/>
    <property type="evidence" value="ECO:0007669"/>
    <property type="project" value="UniProtKB-KW"/>
</dbReference>
<dbReference type="EMBL" id="LT906470">
    <property type="protein sequence ID" value="SNV64963.1"/>
    <property type="molecule type" value="Genomic_DNA"/>
</dbReference>
<sequence>MININNAVQFQHLIWDRVMTNAKVVVDATCGNGHDLLYLAERAQKGCHLYGIDIQMQAINASKELLRSNGIAQDVSLTFIHRSHDKALSEDIKDNDIDLMIFNLGYLPGSNHQIITEPHHTINAIQEGLEKLDNSGVITVVAYPGTEEGLAEKEYLQSYLKKLNQKLYNVCHWQPMNQVNQPPELFILQKR</sequence>
<dbReference type="Gene3D" id="3.40.50.150">
    <property type="entry name" value="Vaccinia Virus protein VP39"/>
    <property type="match status" value="1"/>
</dbReference>
<dbReference type="GO" id="GO:0008168">
    <property type="term" value="F:methyltransferase activity"/>
    <property type="evidence" value="ECO:0007669"/>
    <property type="project" value="UniProtKB-KW"/>
</dbReference>
<keyword evidence="2" id="KW-1185">Reference proteome</keyword>
<dbReference type="SUPFAM" id="SSF53335">
    <property type="entry name" value="S-adenosyl-L-methionine-dependent methyltransferases"/>
    <property type="match status" value="1"/>
</dbReference>
<keyword evidence="1" id="KW-0489">Methyltransferase</keyword>
<dbReference type="Pfam" id="PF06962">
    <property type="entry name" value="rRNA_methylase"/>
    <property type="match status" value="1"/>
</dbReference>
<accession>A0A239Z272</accession>
<dbReference type="InterPro" id="IPR029063">
    <property type="entry name" value="SAM-dependent_MTases_sf"/>
</dbReference>